<dbReference type="EMBL" id="NBTY01000222">
    <property type="protein sequence ID" value="OTP65525.1"/>
    <property type="molecule type" value="Genomic_DNA"/>
</dbReference>
<evidence type="ECO:0000313" key="2">
    <source>
        <dbReference type="Proteomes" id="UP000194546"/>
    </source>
</evidence>
<gene>
    <name evidence="1" type="ORF">PAMC26510_37925</name>
</gene>
<evidence type="ECO:0000313" key="1">
    <source>
        <dbReference type="EMBL" id="OTP65525.1"/>
    </source>
</evidence>
<reference evidence="1 2" key="1">
    <citation type="submission" date="2017-03" db="EMBL/GenBank/DDBJ databases">
        <title>Genome analysis of strain PAMC 26510.</title>
        <authorList>
            <person name="Oh H.-M."/>
            <person name="Yang J.-A."/>
        </authorList>
    </citation>
    <scope>NUCLEOTIDE SEQUENCE [LARGE SCALE GENOMIC DNA]</scope>
    <source>
        <strain evidence="1 2">PAMC 26510</strain>
    </source>
</reference>
<name>A0A2C9XUI7_CABSO</name>
<sequence>MLYKRWDYAPHGRTKEQQEALDAGQALFKAANFEHWASQPELVECIQTFLVRAVPSYRPSPYGNRPRDVINALCWEVRNGAALIVRAKPAYIAHSGFAPALTEDERYRREMADMAERGAIFEARTKWYQQELAEYHQLVEDAERAARPPQVFRHIETIAEAAVRNRAAWAARDAFAALASTAASVVASALPSMDHEVFDLGNVSEVGTGSTPLGDAAPFEYFRSATGDDVLSAAARGVGEELNADCFYEYESAMRTCDNLAHLMGGARGYALCKQNAFEDHQTCRGF</sequence>
<accession>A0A2C9XUI7</accession>
<proteinExistence type="predicted"/>
<dbReference type="Proteomes" id="UP000194546">
    <property type="component" value="Unassembled WGS sequence"/>
</dbReference>
<dbReference type="AlphaFoldDB" id="A0A2C9XUI7"/>
<protein>
    <submittedName>
        <fullName evidence="1">Uncharacterized protein</fullName>
    </submittedName>
</protein>
<organism evidence="1 2">
    <name type="scientific">Caballeronia sordidicola</name>
    <name type="common">Burkholderia sordidicola</name>
    <dbReference type="NCBI Taxonomy" id="196367"/>
    <lineage>
        <taxon>Bacteria</taxon>
        <taxon>Pseudomonadati</taxon>
        <taxon>Pseudomonadota</taxon>
        <taxon>Betaproteobacteria</taxon>
        <taxon>Burkholderiales</taxon>
        <taxon>Burkholderiaceae</taxon>
        <taxon>Caballeronia</taxon>
    </lineage>
</organism>
<comment type="caution">
    <text evidence="1">The sequence shown here is derived from an EMBL/GenBank/DDBJ whole genome shotgun (WGS) entry which is preliminary data.</text>
</comment>